<dbReference type="Gene3D" id="2.60.120.10">
    <property type="entry name" value="Jelly Rolls"/>
    <property type="match status" value="1"/>
</dbReference>
<dbReference type="RefSeq" id="WP_163700798.1">
    <property type="nucleotide sequence ID" value="NZ_QXHD01000004.1"/>
</dbReference>
<dbReference type="InterPro" id="IPR011051">
    <property type="entry name" value="RmlC_Cupin_sf"/>
</dbReference>
<dbReference type="Proteomes" id="UP000481033">
    <property type="component" value="Unassembled WGS sequence"/>
</dbReference>
<protein>
    <recommendedName>
        <fullName evidence="1">Transcription regulator HTH AraC N-terminal domain-containing protein</fullName>
    </recommendedName>
</protein>
<organism evidence="2 3">
    <name type="scientific">Adonisia turfae CCMR0081</name>
    <dbReference type="NCBI Taxonomy" id="2292702"/>
    <lineage>
        <taxon>Bacteria</taxon>
        <taxon>Bacillati</taxon>
        <taxon>Cyanobacteriota</taxon>
        <taxon>Adonisia</taxon>
        <taxon>Adonisia turfae</taxon>
    </lineage>
</organism>
<sequence length="139" mass="15811">MSQVSDKKLKEKFCQQLLLTAQELIPNTAVNNTTVQPLATLTKLVVRHRETIRALKVTYPSLVIILSGSKIFYINEQPLTFEAGDLFVIPPHITFDVINQPPIQGEYIALILELSNNLLERVRRAYPEIIESYYSTSHS</sequence>
<dbReference type="Pfam" id="PF06719">
    <property type="entry name" value="AraC_N"/>
    <property type="match status" value="1"/>
</dbReference>
<dbReference type="InterPro" id="IPR009594">
    <property type="entry name" value="Tscrpt_reg_HTH_AraC_N"/>
</dbReference>
<evidence type="ECO:0000313" key="2">
    <source>
        <dbReference type="EMBL" id="NEZ58343.1"/>
    </source>
</evidence>
<gene>
    <name evidence="2" type="ORF">DXZ20_22395</name>
</gene>
<comment type="caution">
    <text evidence="2">The sequence shown here is derived from an EMBL/GenBank/DDBJ whole genome shotgun (WGS) entry which is preliminary data.</text>
</comment>
<proteinExistence type="predicted"/>
<dbReference type="EMBL" id="QXHD01000004">
    <property type="protein sequence ID" value="NEZ58343.1"/>
    <property type="molecule type" value="Genomic_DNA"/>
</dbReference>
<accession>A0A6M0RRC2</accession>
<dbReference type="InterPro" id="IPR014710">
    <property type="entry name" value="RmlC-like_jellyroll"/>
</dbReference>
<feature type="domain" description="Transcription regulator HTH AraC N-terminal" evidence="1">
    <location>
        <begin position="44"/>
        <end position="122"/>
    </location>
</feature>
<reference evidence="2 3" key="1">
    <citation type="journal article" date="2020" name="Microb. Ecol.">
        <title>Ecogenomics of the Marine Benthic Filamentous Cyanobacterium Adonisia.</title>
        <authorList>
            <person name="Walter J.M."/>
            <person name="Coutinho F.H."/>
            <person name="Leomil L."/>
            <person name="Hargreaves P.I."/>
            <person name="Campeao M.E."/>
            <person name="Vieira V.V."/>
            <person name="Silva B.S."/>
            <person name="Fistarol G.O."/>
            <person name="Salomon P.S."/>
            <person name="Sawabe T."/>
            <person name="Mino S."/>
            <person name="Hosokawa M."/>
            <person name="Miyashita H."/>
            <person name="Maruyama F."/>
            <person name="van Verk M.C."/>
            <person name="Dutilh B.E."/>
            <person name="Thompson C.C."/>
            <person name="Thompson F.L."/>
        </authorList>
    </citation>
    <scope>NUCLEOTIDE SEQUENCE [LARGE SCALE GENOMIC DNA]</scope>
    <source>
        <strain evidence="2 3">CCMR0081</strain>
    </source>
</reference>
<evidence type="ECO:0000259" key="1">
    <source>
        <dbReference type="Pfam" id="PF06719"/>
    </source>
</evidence>
<name>A0A6M0RRC2_9CYAN</name>
<evidence type="ECO:0000313" key="3">
    <source>
        <dbReference type="Proteomes" id="UP000481033"/>
    </source>
</evidence>
<keyword evidence="3" id="KW-1185">Reference proteome</keyword>
<dbReference type="AlphaFoldDB" id="A0A6M0RRC2"/>
<dbReference type="SUPFAM" id="SSF51182">
    <property type="entry name" value="RmlC-like cupins"/>
    <property type="match status" value="1"/>
</dbReference>